<dbReference type="AlphaFoldDB" id="A0A1W6ZK70"/>
<dbReference type="GO" id="GO:0009279">
    <property type="term" value="C:cell outer membrane"/>
    <property type="evidence" value="ECO:0007669"/>
    <property type="project" value="UniProtKB-SubCell"/>
</dbReference>
<dbReference type="Proteomes" id="UP000194137">
    <property type="component" value="Chromosome"/>
</dbReference>
<evidence type="ECO:0000256" key="4">
    <source>
        <dbReference type="ARBA" id="ARBA00023237"/>
    </source>
</evidence>
<name>A0A1W6ZK70_9HYPH</name>
<keyword evidence="3" id="KW-0472">Membrane</keyword>
<organism evidence="6 7">
    <name type="scientific">Pseudorhodoplanes sinuspersici</name>
    <dbReference type="NCBI Taxonomy" id="1235591"/>
    <lineage>
        <taxon>Bacteria</taxon>
        <taxon>Pseudomonadati</taxon>
        <taxon>Pseudomonadota</taxon>
        <taxon>Alphaproteobacteria</taxon>
        <taxon>Hyphomicrobiales</taxon>
        <taxon>Pseudorhodoplanes</taxon>
    </lineage>
</organism>
<dbReference type="PANTHER" id="PTHR34001">
    <property type="entry name" value="BLL7405 PROTEIN"/>
    <property type="match status" value="1"/>
</dbReference>
<protein>
    <submittedName>
        <fullName evidence="6">Uncharacterized protein</fullName>
    </submittedName>
</protein>
<dbReference type="STRING" id="1235591.CAK95_00590"/>
<proteinExistence type="inferred from homology"/>
<dbReference type="InterPro" id="IPR027385">
    <property type="entry name" value="Beta-barrel_OMP"/>
</dbReference>
<dbReference type="InterPro" id="IPR051692">
    <property type="entry name" value="OMP-like"/>
</dbReference>
<evidence type="ECO:0000313" key="6">
    <source>
        <dbReference type="EMBL" id="ARP97739.1"/>
    </source>
</evidence>
<keyword evidence="7" id="KW-1185">Reference proteome</keyword>
<dbReference type="PANTHER" id="PTHR34001:SF3">
    <property type="entry name" value="BLL7405 PROTEIN"/>
    <property type="match status" value="1"/>
</dbReference>
<keyword evidence="2" id="KW-0732">Signal</keyword>
<evidence type="ECO:0000256" key="3">
    <source>
        <dbReference type="ARBA" id="ARBA00023136"/>
    </source>
</evidence>
<evidence type="ECO:0000313" key="7">
    <source>
        <dbReference type="Proteomes" id="UP000194137"/>
    </source>
</evidence>
<evidence type="ECO:0000256" key="2">
    <source>
        <dbReference type="ARBA" id="ARBA00022729"/>
    </source>
</evidence>
<evidence type="ECO:0000256" key="1">
    <source>
        <dbReference type="ARBA" id="ARBA00004442"/>
    </source>
</evidence>
<accession>A0A1W6ZK70</accession>
<dbReference type="EMBL" id="CP021112">
    <property type="protein sequence ID" value="ARP97739.1"/>
    <property type="molecule type" value="Genomic_DNA"/>
</dbReference>
<keyword evidence="4" id="KW-0998">Cell outer membrane</keyword>
<comment type="subcellular location">
    <subcellularLocation>
        <location evidence="1">Cell outer membrane</location>
    </subcellularLocation>
</comment>
<dbReference type="OrthoDB" id="9815357at2"/>
<dbReference type="InterPro" id="IPR011250">
    <property type="entry name" value="OMP/PagP_B-barrel"/>
</dbReference>
<dbReference type="KEGG" id="psin:CAK95_00590"/>
<gene>
    <name evidence="6" type="ORF">CAK95_00590</name>
</gene>
<sequence length="243" mass="25333">MRYLSTIVAAGLVLGTAQVASAADLGRPVYKAAPPVVMAYNWSGFYAGIHGGYGWGELGSNVFSGNAKQDGWFGGGQIGWNWQGAGSPWVFGVEVDSAWANIKDDVSANLGGGVVANAFSEMDYFGTARLRVGYAVDRVLWYATGGLAWGHNEIGASVAGPGFAAGATSANTHIGFAVGGGLEWALVDNWTAKVEYLYLDFGSENYFGGPAAGGFDADLSAHTVKVGLNYRFGYGKGPVIAKY</sequence>
<dbReference type="Gene3D" id="2.40.160.20">
    <property type="match status" value="1"/>
</dbReference>
<reference evidence="6 7" key="1">
    <citation type="submission" date="2017-05" db="EMBL/GenBank/DDBJ databases">
        <title>Full genome sequence of Pseudorhodoplanes sinuspersici.</title>
        <authorList>
            <person name="Dastgheib S.M.M."/>
            <person name="Shavandi M."/>
            <person name="Tirandaz H."/>
        </authorList>
    </citation>
    <scope>NUCLEOTIDE SEQUENCE [LARGE SCALE GENOMIC DNA]</scope>
    <source>
        <strain evidence="6 7">RIPI110</strain>
    </source>
</reference>
<dbReference type="RefSeq" id="WP_086086059.1">
    <property type="nucleotide sequence ID" value="NZ_CP021112.1"/>
</dbReference>
<dbReference type="SUPFAM" id="SSF56925">
    <property type="entry name" value="OMPA-like"/>
    <property type="match status" value="1"/>
</dbReference>
<evidence type="ECO:0000256" key="5">
    <source>
        <dbReference type="ARBA" id="ARBA00038306"/>
    </source>
</evidence>
<comment type="similarity">
    <text evidence="5">Belongs to the Omp25/RopB family.</text>
</comment>
<dbReference type="Pfam" id="PF13505">
    <property type="entry name" value="OMP_b-brl"/>
    <property type="match status" value="1"/>
</dbReference>